<proteinExistence type="predicted"/>
<feature type="transmembrane region" description="Helical" evidence="1">
    <location>
        <begin position="94"/>
        <end position="116"/>
    </location>
</feature>
<keyword evidence="1" id="KW-0812">Transmembrane</keyword>
<dbReference type="AlphaFoldDB" id="A0A195FS78"/>
<evidence type="ECO:0000313" key="3">
    <source>
        <dbReference type="Proteomes" id="UP000078541"/>
    </source>
</evidence>
<dbReference type="EMBL" id="KQ981305">
    <property type="protein sequence ID" value="KYN42754.1"/>
    <property type="molecule type" value="Genomic_DNA"/>
</dbReference>
<reference evidence="2 3" key="1">
    <citation type="submission" date="2016-03" db="EMBL/GenBank/DDBJ databases">
        <title>Trachymyrmex septentrionalis WGS genome.</title>
        <authorList>
            <person name="Nygaard S."/>
            <person name="Hu H."/>
            <person name="Boomsma J."/>
            <person name="Zhang G."/>
        </authorList>
    </citation>
    <scope>NUCLEOTIDE SEQUENCE [LARGE SCALE GENOMIC DNA]</scope>
    <source>
        <strain evidence="2">Tsep2-gDNA-1</strain>
        <tissue evidence="2">Whole body</tissue>
    </source>
</reference>
<keyword evidence="1" id="KW-1133">Transmembrane helix</keyword>
<name>A0A195FS78_9HYME</name>
<dbReference type="Proteomes" id="UP000078541">
    <property type="component" value="Unassembled WGS sequence"/>
</dbReference>
<protein>
    <submittedName>
        <fullName evidence="2">Uncharacterized protein</fullName>
    </submittedName>
</protein>
<accession>A0A195FS78</accession>
<keyword evidence="1" id="KW-0472">Membrane</keyword>
<sequence length="203" mass="23565">MQAVYIIRVTRLPLIITIEIEANLYKLAHTTSMLTVNWRAIIFANLRFTICACRDYVGHMRFLTGIPESQADSKSLAGVRISGYHRQRLQSHRLTYLLFAPSTLYCICCLLLWYSVSKHFRQSVFQNLKLTANLLQDDVHVSGCQHPLTAQSTLKLNYLSVQLSLTLCSYKILNLRYSLVKLLPYHVFAQIHWFKWLLDKITN</sequence>
<evidence type="ECO:0000313" key="2">
    <source>
        <dbReference type="EMBL" id="KYN42754.1"/>
    </source>
</evidence>
<gene>
    <name evidence="2" type="ORF">ALC56_02556</name>
</gene>
<organism evidence="2 3">
    <name type="scientific">Trachymyrmex septentrionalis</name>
    <dbReference type="NCBI Taxonomy" id="34720"/>
    <lineage>
        <taxon>Eukaryota</taxon>
        <taxon>Metazoa</taxon>
        <taxon>Ecdysozoa</taxon>
        <taxon>Arthropoda</taxon>
        <taxon>Hexapoda</taxon>
        <taxon>Insecta</taxon>
        <taxon>Pterygota</taxon>
        <taxon>Neoptera</taxon>
        <taxon>Endopterygota</taxon>
        <taxon>Hymenoptera</taxon>
        <taxon>Apocrita</taxon>
        <taxon>Aculeata</taxon>
        <taxon>Formicoidea</taxon>
        <taxon>Formicidae</taxon>
        <taxon>Myrmicinae</taxon>
        <taxon>Trachymyrmex</taxon>
    </lineage>
</organism>
<evidence type="ECO:0000256" key="1">
    <source>
        <dbReference type="SAM" id="Phobius"/>
    </source>
</evidence>
<keyword evidence="3" id="KW-1185">Reference proteome</keyword>